<reference evidence="4" key="2">
    <citation type="submission" date="2015-01" db="EMBL/GenBank/DDBJ databases">
        <title>Evolutionary Origins and Diversification of the Mycorrhizal Mutualists.</title>
        <authorList>
            <consortium name="DOE Joint Genome Institute"/>
            <consortium name="Mycorrhizal Genomics Consortium"/>
            <person name="Kohler A."/>
            <person name="Kuo A."/>
            <person name="Nagy L.G."/>
            <person name="Floudas D."/>
            <person name="Copeland A."/>
            <person name="Barry K.W."/>
            <person name="Cichocki N."/>
            <person name="Veneault-Fourrey C."/>
            <person name="LaButti K."/>
            <person name="Lindquist E.A."/>
            <person name="Lipzen A."/>
            <person name="Lundell T."/>
            <person name="Morin E."/>
            <person name="Murat C."/>
            <person name="Riley R."/>
            <person name="Ohm R."/>
            <person name="Sun H."/>
            <person name="Tunlid A."/>
            <person name="Henrissat B."/>
            <person name="Grigoriev I.V."/>
            <person name="Hibbett D.S."/>
            <person name="Martin F."/>
        </authorList>
    </citation>
    <scope>NUCLEOTIDE SEQUENCE [LARGE SCALE GENOMIC DNA]</scope>
    <source>
        <strain evidence="4">ATCC 200175</strain>
    </source>
</reference>
<feature type="compositionally biased region" description="Polar residues" evidence="2">
    <location>
        <begin position="120"/>
        <end position="142"/>
    </location>
</feature>
<accession>A0A0C9THZ3</accession>
<feature type="compositionally biased region" description="Basic residues" evidence="2">
    <location>
        <begin position="168"/>
        <end position="182"/>
    </location>
</feature>
<reference evidence="3 4" key="1">
    <citation type="submission" date="2014-06" db="EMBL/GenBank/DDBJ databases">
        <authorList>
            <consortium name="DOE Joint Genome Institute"/>
            <person name="Kuo A."/>
            <person name="Kohler A."/>
            <person name="Nagy L.G."/>
            <person name="Floudas D."/>
            <person name="Copeland A."/>
            <person name="Barry K.W."/>
            <person name="Cichocki N."/>
            <person name="Veneault-Fourrey C."/>
            <person name="LaButti K."/>
            <person name="Lindquist E.A."/>
            <person name="Lipzen A."/>
            <person name="Lundell T."/>
            <person name="Morin E."/>
            <person name="Murat C."/>
            <person name="Sun H."/>
            <person name="Tunlid A."/>
            <person name="Henrissat B."/>
            <person name="Grigoriev I.V."/>
            <person name="Hibbett D.S."/>
            <person name="Martin F."/>
            <person name="Nordberg H.P."/>
            <person name="Cantor M.N."/>
            <person name="Hua S.X."/>
        </authorList>
    </citation>
    <scope>NUCLEOTIDE SEQUENCE [LARGE SCALE GENOMIC DNA]</scope>
    <source>
        <strain evidence="3 4">ATCC 200175</strain>
    </source>
</reference>
<evidence type="ECO:0000256" key="2">
    <source>
        <dbReference type="SAM" id="MobiDB-lite"/>
    </source>
</evidence>
<gene>
    <name evidence="3" type="ORF">PAXINDRAFT_91239</name>
</gene>
<protein>
    <submittedName>
        <fullName evidence="3">Uncharacterized protein</fullName>
    </submittedName>
</protein>
<evidence type="ECO:0000256" key="1">
    <source>
        <dbReference type="SAM" id="Coils"/>
    </source>
</evidence>
<dbReference type="AlphaFoldDB" id="A0A0C9THZ3"/>
<sequence>LKSTCPTCRNPFYLATPDFAFVPKKYHDFILPPVRKIYMDISSVTALRQEVERLTHRLERLTKEKEDLLERNDGYIYALEENVEQKNAALEEAEEARQEAAYIRKKYEFLKEKHSESQSRDNASSVSYPSQNISRRSSQNLDTSRDRLPKVEDISGSLESMTPDQPRPKRALPKSRLSRSVHHRDEHFAEPPPHFVKRQRTSRHSDIGP</sequence>
<name>A0A0C9THZ3_PAXIN</name>
<feature type="coiled-coil region" evidence="1">
    <location>
        <begin position="44"/>
        <end position="113"/>
    </location>
</feature>
<proteinExistence type="predicted"/>
<feature type="non-terminal residue" evidence="3">
    <location>
        <position position="1"/>
    </location>
</feature>
<dbReference type="EMBL" id="KN820090">
    <property type="protein sequence ID" value="KIJ06936.1"/>
    <property type="molecule type" value="Genomic_DNA"/>
</dbReference>
<feature type="compositionally biased region" description="Basic and acidic residues" evidence="2">
    <location>
        <begin position="143"/>
        <end position="153"/>
    </location>
</feature>
<dbReference type="Proteomes" id="UP000053647">
    <property type="component" value="Unassembled WGS sequence"/>
</dbReference>
<feature type="region of interest" description="Disordered" evidence="2">
    <location>
        <begin position="113"/>
        <end position="209"/>
    </location>
</feature>
<evidence type="ECO:0000313" key="4">
    <source>
        <dbReference type="Proteomes" id="UP000053647"/>
    </source>
</evidence>
<evidence type="ECO:0000313" key="3">
    <source>
        <dbReference type="EMBL" id="KIJ06936.1"/>
    </source>
</evidence>
<keyword evidence="1" id="KW-0175">Coiled coil</keyword>
<dbReference type="HOGENOM" id="CLU_079701_0_0_1"/>
<keyword evidence="4" id="KW-1185">Reference proteome</keyword>
<organism evidence="3 4">
    <name type="scientific">Paxillus involutus ATCC 200175</name>
    <dbReference type="NCBI Taxonomy" id="664439"/>
    <lineage>
        <taxon>Eukaryota</taxon>
        <taxon>Fungi</taxon>
        <taxon>Dikarya</taxon>
        <taxon>Basidiomycota</taxon>
        <taxon>Agaricomycotina</taxon>
        <taxon>Agaricomycetes</taxon>
        <taxon>Agaricomycetidae</taxon>
        <taxon>Boletales</taxon>
        <taxon>Paxilineae</taxon>
        <taxon>Paxillaceae</taxon>
        <taxon>Paxillus</taxon>
    </lineage>
</organism>
<dbReference type="OrthoDB" id="6270329at2759"/>